<reference evidence="4" key="1">
    <citation type="submission" date="2016-04" db="UniProtKB">
        <authorList>
            <consortium name="WormBaseParasite"/>
        </authorList>
    </citation>
    <scope>IDENTIFICATION</scope>
</reference>
<name>A0A158QAL2_ENTVE</name>
<dbReference type="STRING" id="51028.A0A158QAL2"/>
<dbReference type="Proteomes" id="UP000274131">
    <property type="component" value="Unassembled WGS sequence"/>
</dbReference>
<reference evidence="2 3" key="2">
    <citation type="submission" date="2018-10" db="EMBL/GenBank/DDBJ databases">
        <authorList>
            <consortium name="Pathogen Informatics"/>
        </authorList>
    </citation>
    <scope>NUCLEOTIDE SEQUENCE [LARGE SCALE GENOMIC DNA]</scope>
</reference>
<dbReference type="EMBL" id="UXUI01008145">
    <property type="protein sequence ID" value="VDD90621.1"/>
    <property type="molecule type" value="Genomic_DNA"/>
</dbReference>
<sequence length="553" mass="63043">MFESPSSTSDFDSSSINPSSLRARFRSAFRGFKPTLSCSPRSKDSDFSSEFLPSSRFSDVGSLASEWRNSDLGFSKSLSRKVPKDIEVAIQFVIEVLRTEKLEMLVGSVNAIFDSVVTFLTTLRNKSPIIQDALFAFIDWSVENLDQDEQKLPVNDRENGKRLALDLLKKIEEHDDTTPAPKISFASQSSGRESPDASTDSGFATDFGNDASTAAYRVSMHSASTSDAVDNQQTIDDLLMQLNLRQVQKFEPVFPTILNDDSDEDDSSLKIDEEREVREEKKDSKTCEEEIQRLPDGRELHTRKTRTYNMKQSSKHIVIRTHGGGQDEKVQKFEDDDMKFNDDVDTDFFSPRRTRLWDRNRRGFDDAFDEHNKRDDLEDFELPPENATSQKVKKVEHTNAVTQSVAKTEKRNGKIVSDNAAHKLDKCELKAKQVENYQGDKLLNRRGDGYYEEQSIVRPGLPGTSSTEQSTEVSTVLPKKRHVVEYMQTFGSENEEQEDFFKASTLASYILLNDNLRFQEEQFKKNVQFKFSVTGMFVIYSINQFAVYINCLL</sequence>
<feature type="compositionally biased region" description="Basic and acidic residues" evidence="1">
    <location>
        <begin position="267"/>
        <end position="288"/>
    </location>
</feature>
<feature type="region of interest" description="Disordered" evidence="1">
    <location>
        <begin position="178"/>
        <end position="205"/>
    </location>
</feature>
<organism evidence="4">
    <name type="scientific">Enterobius vermicularis</name>
    <name type="common">Human pinworm</name>
    <dbReference type="NCBI Taxonomy" id="51028"/>
    <lineage>
        <taxon>Eukaryota</taxon>
        <taxon>Metazoa</taxon>
        <taxon>Ecdysozoa</taxon>
        <taxon>Nematoda</taxon>
        <taxon>Chromadorea</taxon>
        <taxon>Rhabditida</taxon>
        <taxon>Spirurina</taxon>
        <taxon>Oxyuridomorpha</taxon>
        <taxon>Oxyuroidea</taxon>
        <taxon>Oxyuridae</taxon>
        <taxon>Enterobius</taxon>
    </lineage>
</organism>
<evidence type="ECO:0000313" key="4">
    <source>
        <dbReference type="WBParaSite" id="EVEC_0000576101-mRNA-1"/>
    </source>
</evidence>
<dbReference type="WBParaSite" id="EVEC_0000576101-mRNA-1">
    <property type="protein sequence ID" value="EVEC_0000576101-mRNA-1"/>
    <property type="gene ID" value="EVEC_0000576101"/>
</dbReference>
<evidence type="ECO:0000313" key="2">
    <source>
        <dbReference type="EMBL" id="VDD90621.1"/>
    </source>
</evidence>
<dbReference type="AlphaFoldDB" id="A0A158QAL2"/>
<protein>
    <submittedName>
        <fullName evidence="2 4">Uncharacterized protein</fullName>
    </submittedName>
</protein>
<feature type="compositionally biased region" description="Polar residues" evidence="1">
    <location>
        <begin position="185"/>
        <end position="202"/>
    </location>
</feature>
<feature type="region of interest" description="Disordered" evidence="1">
    <location>
        <begin position="256"/>
        <end position="288"/>
    </location>
</feature>
<keyword evidence="3" id="KW-1185">Reference proteome</keyword>
<dbReference type="OrthoDB" id="25179at2759"/>
<accession>A0A158QAL2</accession>
<evidence type="ECO:0000256" key="1">
    <source>
        <dbReference type="SAM" id="MobiDB-lite"/>
    </source>
</evidence>
<gene>
    <name evidence="2" type="ORF">EVEC_LOCUS5372</name>
</gene>
<proteinExistence type="predicted"/>
<evidence type="ECO:0000313" key="3">
    <source>
        <dbReference type="Proteomes" id="UP000274131"/>
    </source>
</evidence>